<dbReference type="InterPro" id="IPR050097">
    <property type="entry name" value="Ferredoxin-NADP_redctase_2"/>
</dbReference>
<dbReference type="Proteomes" id="UP001459204">
    <property type="component" value="Unassembled WGS sequence"/>
</dbReference>
<feature type="domain" description="FAD/NAD(P)-binding" evidence="3">
    <location>
        <begin position="10"/>
        <end position="289"/>
    </location>
</feature>
<dbReference type="EMBL" id="JBBWWT010000003">
    <property type="protein sequence ID" value="MEL1264299.1"/>
    <property type="molecule type" value="Genomic_DNA"/>
</dbReference>
<dbReference type="PRINTS" id="PR00469">
    <property type="entry name" value="PNDRDTASEII"/>
</dbReference>
<protein>
    <submittedName>
        <fullName evidence="4">NAD(P)/FAD-dependent oxidoreductase</fullName>
    </submittedName>
</protein>
<gene>
    <name evidence="4" type="ORF">AAD027_07935</name>
</gene>
<evidence type="ECO:0000256" key="2">
    <source>
        <dbReference type="ARBA" id="ARBA00023002"/>
    </source>
</evidence>
<dbReference type="InterPro" id="IPR036188">
    <property type="entry name" value="FAD/NAD-bd_sf"/>
</dbReference>
<evidence type="ECO:0000256" key="1">
    <source>
        <dbReference type="ARBA" id="ARBA00022630"/>
    </source>
</evidence>
<evidence type="ECO:0000313" key="5">
    <source>
        <dbReference type="Proteomes" id="UP001459204"/>
    </source>
</evidence>
<dbReference type="Pfam" id="PF07992">
    <property type="entry name" value="Pyr_redox_2"/>
    <property type="match status" value="1"/>
</dbReference>
<keyword evidence="1" id="KW-0285">Flavoprotein</keyword>
<dbReference type="PRINTS" id="PR00368">
    <property type="entry name" value="FADPNR"/>
</dbReference>
<proteinExistence type="predicted"/>
<reference evidence="4 5" key="1">
    <citation type="submission" date="2024-04" db="EMBL/GenBank/DDBJ databases">
        <title>Draft genome sequence of Pseudoxanthomonas putridarboris WD12.</title>
        <authorList>
            <person name="Oh J."/>
        </authorList>
    </citation>
    <scope>NUCLEOTIDE SEQUENCE [LARGE SCALE GENOMIC DNA]</scope>
    <source>
        <strain evidence="4 5">WD12</strain>
    </source>
</reference>
<dbReference type="InterPro" id="IPR023753">
    <property type="entry name" value="FAD/NAD-binding_dom"/>
</dbReference>
<organism evidence="4 5">
    <name type="scientific">Pseudoxanthomonas putridarboris</name>
    <dbReference type="NCBI Taxonomy" id="752605"/>
    <lineage>
        <taxon>Bacteria</taxon>
        <taxon>Pseudomonadati</taxon>
        <taxon>Pseudomonadota</taxon>
        <taxon>Gammaproteobacteria</taxon>
        <taxon>Lysobacterales</taxon>
        <taxon>Lysobacteraceae</taxon>
        <taxon>Pseudoxanthomonas</taxon>
    </lineage>
</organism>
<keyword evidence="2" id="KW-0560">Oxidoreductase</keyword>
<dbReference type="PANTHER" id="PTHR48105">
    <property type="entry name" value="THIOREDOXIN REDUCTASE 1-RELATED-RELATED"/>
    <property type="match status" value="1"/>
</dbReference>
<sequence>MDTEIPTACDALVVGGSFAGLAAATYIARAKRRVLVVDGGQPRNRFSPAAHGFLGHDGQPPRHILATARRQVLAYPTAALRTGDVIAIQAMASTFDVLLSDGTTVTSRKVVIATGLRDELPALPGLQERWGRTVLHCPYCHGYETGGGPLGVLGGHPLSGHQASLVRDWGPTTFFTHGGPLPDEEAAGKLKARGVAIETTPIAGLSGNAPDLTGVVLADGRELPLKALFVAPTLHQRPLVAQLQLDMDDSPMGRLVRTDERRMTSVPGIYAAGDIVRAGHSISFAVADGVTAGVSLHQALVAEAA</sequence>
<dbReference type="RefSeq" id="WP_341725491.1">
    <property type="nucleotide sequence ID" value="NZ_JBBWWT010000003.1"/>
</dbReference>
<name>A0ABU9IZ88_9GAMM</name>
<evidence type="ECO:0000259" key="3">
    <source>
        <dbReference type="Pfam" id="PF07992"/>
    </source>
</evidence>
<dbReference type="SUPFAM" id="SSF51905">
    <property type="entry name" value="FAD/NAD(P)-binding domain"/>
    <property type="match status" value="1"/>
</dbReference>
<accession>A0ABU9IZ88</accession>
<comment type="caution">
    <text evidence="4">The sequence shown here is derived from an EMBL/GenBank/DDBJ whole genome shotgun (WGS) entry which is preliminary data.</text>
</comment>
<keyword evidence="5" id="KW-1185">Reference proteome</keyword>
<evidence type="ECO:0000313" key="4">
    <source>
        <dbReference type="EMBL" id="MEL1264299.1"/>
    </source>
</evidence>
<dbReference type="Gene3D" id="3.50.50.60">
    <property type="entry name" value="FAD/NAD(P)-binding domain"/>
    <property type="match status" value="2"/>
</dbReference>